<evidence type="ECO:0000259" key="3">
    <source>
        <dbReference type="Pfam" id="PF00501"/>
    </source>
</evidence>
<dbReference type="eggNOG" id="COG0318">
    <property type="taxonomic scope" value="Bacteria"/>
</dbReference>
<evidence type="ECO:0000259" key="4">
    <source>
        <dbReference type="Pfam" id="PF13193"/>
    </source>
</evidence>
<keyword evidence="6" id="KW-1185">Reference proteome</keyword>
<dbReference type="PANTHER" id="PTHR43201">
    <property type="entry name" value="ACYL-COA SYNTHETASE"/>
    <property type="match status" value="1"/>
</dbReference>
<evidence type="ECO:0000256" key="1">
    <source>
        <dbReference type="ARBA" id="ARBA00006432"/>
    </source>
</evidence>
<dbReference type="Pfam" id="PF00501">
    <property type="entry name" value="AMP-binding"/>
    <property type="match status" value="1"/>
</dbReference>
<dbReference type="InterPro" id="IPR025110">
    <property type="entry name" value="AMP-bd_C"/>
</dbReference>
<dbReference type="Gene3D" id="3.30.300.30">
    <property type="match status" value="1"/>
</dbReference>
<sequence length="562" mass="61665">MLLVSEDKIRKYTDEGYWGEETILDLIWARAKAKPDDEALVDPENKEALVGLTPQRFTYGGMQNAIDRLACRLVSLGVETGEVILVQLPNISELVISLFAAARAGVVVSPVPVQWRSHEIRHALAMTGARVMITSHAFAGFNHVAMARQALDKEYRLDHIITVGSGPCDGALNMTEILAEADSPDTELLASRKMSANDVFTLCWTSGTEAASKAVPRSHNQWLAISRMVVESFLPDEECTYLSLFPAINMAGLGAVLIPWCITGGKMVLHHPFDLGVFLKQLVVEGVYYTLAPPALLDNLAKSPDWGKMNKGNLKVIGSGSAPLSEWMVSTFQNQFGIGIVNFFASNEGVALYSSPKDFSDPATRASYFPRFGAPNLSWHSQAARGVRSRLVDPSTGRVITENDVVGELCFDGPTVFCGYYKSPELTAKAFDKDGFFRSGDLFSIAGDNQDRYLFHGRLKDLIIRGGMNISPEEIETLVVGHPKVAEVAAIGYPDERLGERICIVVVPVPDQTVALEEINDYLQTKDIAKYKYPEILKIVGCLPRNPVGKLLKRELRQAVAS</sequence>
<keyword evidence="2 5" id="KW-0436">Ligase</keyword>
<dbReference type="SUPFAM" id="SSF56801">
    <property type="entry name" value="Acetyl-CoA synthetase-like"/>
    <property type="match status" value="1"/>
</dbReference>
<dbReference type="GO" id="GO:0031956">
    <property type="term" value="F:medium-chain fatty acid-CoA ligase activity"/>
    <property type="evidence" value="ECO:0007669"/>
    <property type="project" value="TreeGrafter"/>
</dbReference>
<evidence type="ECO:0000313" key="6">
    <source>
        <dbReference type="Proteomes" id="UP000000739"/>
    </source>
</evidence>
<protein>
    <submittedName>
        <fullName evidence="5">AMP-dependent CoA ligase/synthetase</fullName>
    </submittedName>
</protein>
<evidence type="ECO:0000313" key="5">
    <source>
        <dbReference type="EMBL" id="ACL05072.1"/>
    </source>
</evidence>
<dbReference type="Proteomes" id="UP000000739">
    <property type="component" value="Chromosome"/>
</dbReference>
<dbReference type="HOGENOM" id="CLU_000022_59_7_7"/>
<dbReference type="InterPro" id="IPR000873">
    <property type="entry name" value="AMP-dep_synth/lig_dom"/>
</dbReference>
<dbReference type="AlphaFoldDB" id="B8FLC6"/>
<accession>B8FLC6</accession>
<dbReference type="EMBL" id="CP001322">
    <property type="protein sequence ID" value="ACL05072.1"/>
    <property type="molecule type" value="Genomic_DNA"/>
</dbReference>
<reference evidence="5 6" key="1">
    <citation type="journal article" date="2012" name="Environ. Microbiol.">
        <title>The genome sequence of Desulfatibacillum alkenivorans AK-01: a blueprint for anaerobic alkane oxidation.</title>
        <authorList>
            <person name="Callaghan A.V."/>
            <person name="Morris B.E."/>
            <person name="Pereira I.A."/>
            <person name="McInerney M.J."/>
            <person name="Austin R.N."/>
            <person name="Groves J.T."/>
            <person name="Kukor J.J."/>
            <person name="Suflita J.M."/>
            <person name="Young L.Y."/>
            <person name="Zylstra G.J."/>
            <person name="Wawrik B."/>
        </authorList>
    </citation>
    <scope>NUCLEOTIDE SEQUENCE [LARGE SCALE GENOMIC DNA]</scope>
    <source>
        <strain evidence="5 6">AK-01</strain>
    </source>
</reference>
<dbReference type="Pfam" id="PF13193">
    <property type="entry name" value="AMP-binding_C"/>
    <property type="match status" value="1"/>
</dbReference>
<feature type="domain" description="AMP-dependent synthetase/ligase" evidence="3">
    <location>
        <begin position="30"/>
        <end position="421"/>
    </location>
</feature>
<dbReference type="RefSeq" id="WP_015948129.1">
    <property type="nucleotide sequence ID" value="NC_011768.1"/>
</dbReference>
<dbReference type="CDD" id="cd04433">
    <property type="entry name" value="AFD_class_I"/>
    <property type="match status" value="1"/>
</dbReference>
<name>B8FLC6_DESAL</name>
<dbReference type="InterPro" id="IPR045851">
    <property type="entry name" value="AMP-bd_C_sf"/>
</dbReference>
<evidence type="ECO:0000256" key="2">
    <source>
        <dbReference type="ARBA" id="ARBA00022598"/>
    </source>
</evidence>
<proteinExistence type="inferred from homology"/>
<dbReference type="InterPro" id="IPR042099">
    <property type="entry name" value="ANL_N_sf"/>
</dbReference>
<organism evidence="5 6">
    <name type="scientific">Desulfatibacillum aliphaticivorans</name>
    <dbReference type="NCBI Taxonomy" id="218208"/>
    <lineage>
        <taxon>Bacteria</taxon>
        <taxon>Pseudomonadati</taxon>
        <taxon>Thermodesulfobacteriota</taxon>
        <taxon>Desulfobacteria</taxon>
        <taxon>Desulfobacterales</taxon>
        <taxon>Desulfatibacillaceae</taxon>
        <taxon>Desulfatibacillum</taxon>
    </lineage>
</organism>
<dbReference type="GO" id="GO:0006631">
    <property type="term" value="P:fatty acid metabolic process"/>
    <property type="evidence" value="ECO:0007669"/>
    <property type="project" value="TreeGrafter"/>
</dbReference>
<dbReference type="KEGG" id="dal:Dalk_3383"/>
<gene>
    <name evidence="5" type="ordered locus">Dalk_3383</name>
</gene>
<feature type="domain" description="AMP-binding enzyme C-terminal" evidence="4">
    <location>
        <begin position="474"/>
        <end position="550"/>
    </location>
</feature>
<dbReference type="PANTHER" id="PTHR43201:SF5">
    <property type="entry name" value="MEDIUM-CHAIN ACYL-COA LIGASE ACSF2, MITOCHONDRIAL"/>
    <property type="match status" value="1"/>
</dbReference>
<comment type="similarity">
    <text evidence="1">Belongs to the ATP-dependent AMP-binding enzyme family.</text>
</comment>
<dbReference type="Gene3D" id="3.40.50.12780">
    <property type="entry name" value="N-terminal domain of ligase-like"/>
    <property type="match status" value="1"/>
</dbReference>